<dbReference type="CDD" id="cd24052">
    <property type="entry name" value="ASKHA_NBD_HpPPX-GppA-like"/>
    <property type="match status" value="1"/>
</dbReference>
<dbReference type="PANTHER" id="PTHR30005:SF0">
    <property type="entry name" value="RETROGRADE REGULATION PROTEIN 2"/>
    <property type="match status" value="1"/>
</dbReference>
<dbReference type="Gene3D" id="3.30.420.40">
    <property type="match status" value="1"/>
</dbReference>
<evidence type="ECO:0000259" key="3">
    <source>
        <dbReference type="Pfam" id="PF21447"/>
    </source>
</evidence>
<dbReference type="STRING" id="402384.HM131_15730"/>
<dbReference type="AlphaFoldDB" id="A0A1W5ZY70"/>
<keyword evidence="5" id="KW-1185">Reference proteome</keyword>
<dbReference type="Proteomes" id="UP000192527">
    <property type="component" value="Chromosome"/>
</dbReference>
<sequence length="516" mass="59570">MAKKYYAIIDVGSNTMRLVVYLRDKGGRLREIENVKAVARLRNHLQDDGYLSEEGIRTLLTTLNSFKEVAGSYELEEMVCVATATIRQAVNQEDIIKKVSDHSGFDMRILSEHEEAYYGYLAVVNSTPVTEGVTVDIGGGSTEVTYFKDRKLVESHSFPFGALTLKQDFFKKDLPKEDEMSNLRHYLLSQFNTLPWLQEKKVPLIGIGGGARNLVQIDQNLKEYPLAGLHQYKMKDSDLSFIKNYLFTLSMKKLQKVEGLSKDRADIILPATEVFHSLYDAVQSSGFILSRKGLRDGVFYEQLTRDMGTSVFPNVLEESIQELVTDYDLSIKQIHHVQHLAHELFFQLHEKGLGSLRKKDWKEVKRASYVFNLGDYIDSESSSQHTFYLLANRTIDGLMHMERLRLALLASFKNKTVFKQFLQPYKSWFLKEERKKLRLLGALLKFCYSLDSTRRQIVQDIHVATHDGELHITLYCKDEWMPEEYQCEKQKKHLEKSLKRNIELSFVERKEGSSAN</sequence>
<evidence type="ECO:0000313" key="5">
    <source>
        <dbReference type="Proteomes" id="UP000192527"/>
    </source>
</evidence>
<dbReference type="GO" id="GO:0006357">
    <property type="term" value="P:regulation of transcription by RNA polymerase II"/>
    <property type="evidence" value="ECO:0007669"/>
    <property type="project" value="TreeGrafter"/>
</dbReference>
<dbReference type="InterPro" id="IPR043129">
    <property type="entry name" value="ATPase_NBD"/>
</dbReference>
<dbReference type="PANTHER" id="PTHR30005">
    <property type="entry name" value="EXOPOLYPHOSPHATASE"/>
    <property type="match status" value="1"/>
</dbReference>
<reference evidence="4 5" key="1">
    <citation type="submission" date="2017-04" db="EMBL/GenBank/DDBJ databases">
        <title>The whole genome sequencing and assembly of Halobacillus mangrovi strain.</title>
        <authorList>
            <person name="Lee S.-J."/>
            <person name="Park M.-K."/>
            <person name="Kim J.-Y."/>
            <person name="Lee Y.-J."/>
            <person name="Yi H."/>
            <person name="Bahn Y.-S."/>
            <person name="Kim J.F."/>
            <person name="Lee D.-W."/>
        </authorList>
    </citation>
    <scope>NUCLEOTIDE SEQUENCE [LARGE SCALE GENOMIC DNA]</scope>
    <source>
        <strain evidence="4 5">KTB 131</strain>
    </source>
</reference>
<dbReference type="Pfam" id="PF02541">
    <property type="entry name" value="Ppx-GppA"/>
    <property type="match status" value="1"/>
</dbReference>
<feature type="domain" description="Ppx/GppA phosphatase N-terminal" evidence="2">
    <location>
        <begin position="25"/>
        <end position="304"/>
    </location>
</feature>
<protein>
    <submittedName>
        <fullName evidence="4">Exopolyphosphatase</fullName>
    </submittedName>
</protein>
<dbReference type="InterPro" id="IPR048950">
    <property type="entry name" value="Ppx_GppA_C"/>
</dbReference>
<dbReference type="KEGG" id="hmn:HM131_15730"/>
<dbReference type="InterPro" id="IPR050273">
    <property type="entry name" value="GppA/Ppx_hydrolase"/>
</dbReference>
<evidence type="ECO:0000259" key="2">
    <source>
        <dbReference type="Pfam" id="PF02541"/>
    </source>
</evidence>
<dbReference type="Pfam" id="PF21447">
    <property type="entry name" value="Ppx-GppA_III"/>
    <property type="match status" value="1"/>
</dbReference>
<dbReference type="SUPFAM" id="SSF109604">
    <property type="entry name" value="HD-domain/PDEase-like"/>
    <property type="match status" value="1"/>
</dbReference>
<evidence type="ECO:0000256" key="1">
    <source>
        <dbReference type="ARBA" id="ARBA00007125"/>
    </source>
</evidence>
<gene>
    <name evidence="4" type="ORF">HM131_15730</name>
</gene>
<dbReference type="Gene3D" id="1.10.3210.10">
    <property type="entry name" value="Hypothetical protein af1432"/>
    <property type="match status" value="1"/>
</dbReference>
<evidence type="ECO:0000313" key="4">
    <source>
        <dbReference type="EMBL" id="ARI78210.1"/>
    </source>
</evidence>
<proteinExistence type="inferred from homology"/>
<dbReference type="RefSeq" id="WP_085030669.1">
    <property type="nucleotide sequence ID" value="NZ_CP020772.1"/>
</dbReference>
<name>A0A1W5ZY70_9BACI</name>
<dbReference type="OrthoDB" id="9807195at2"/>
<feature type="domain" description="Ppx/GppA phosphatase C-terminal" evidence="3">
    <location>
        <begin position="317"/>
        <end position="483"/>
    </location>
</feature>
<dbReference type="InterPro" id="IPR003695">
    <property type="entry name" value="Ppx_GppA_N"/>
</dbReference>
<comment type="similarity">
    <text evidence="1">Belongs to the GppA/Ppx family.</text>
</comment>
<dbReference type="SUPFAM" id="SSF53067">
    <property type="entry name" value="Actin-like ATPase domain"/>
    <property type="match status" value="2"/>
</dbReference>
<dbReference type="Gene3D" id="3.30.420.150">
    <property type="entry name" value="Exopolyphosphatase. Domain 2"/>
    <property type="match status" value="1"/>
</dbReference>
<dbReference type="EMBL" id="CP020772">
    <property type="protein sequence ID" value="ARI78210.1"/>
    <property type="molecule type" value="Genomic_DNA"/>
</dbReference>
<organism evidence="4 5">
    <name type="scientific">Halobacillus mangrovi</name>
    <dbReference type="NCBI Taxonomy" id="402384"/>
    <lineage>
        <taxon>Bacteria</taxon>
        <taxon>Bacillati</taxon>
        <taxon>Bacillota</taxon>
        <taxon>Bacilli</taxon>
        <taxon>Bacillales</taxon>
        <taxon>Bacillaceae</taxon>
        <taxon>Halobacillus</taxon>
    </lineage>
</organism>
<accession>A0A1W5ZY70</accession>